<dbReference type="STRING" id="415747.SAMN03097708_00039"/>
<evidence type="ECO:0000313" key="1">
    <source>
        <dbReference type="EMBL" id="SCZ49090.1"/>
    </source>
</evidence>
<dbReference type="GO" id="GO:0016740">
    <property type="term" value="F:transferase activity"/>
    <property type="evidence" value="ECO:0007669"/>
    <property type="project" value="UniProtKB-KW"/>
</dbReference>
<keyword evidence="1" id="KW-0808">Transferase</keyword>
<dbReference type="RefSeq" id="WP_092991418.1">
    <property type="nucleotide sequence ID" value="NZ_FMWD01000001.1"/>
</dbReference>
<protein>
    <submittedName>
        <fullName evidence="1">Aminoglycoside phosphotransferase family enzyme</fullName>
    </submittedName>
</protein>
<accession>A0A1G5PJ20</accession>
<organism evidence="1 2">
    <name type="scientific">Thiohalomonas denitrificans</name>
    <dbReference type="NCBI Taxonomy" id="415747"/>
    <lineage>
        <taxon>Bacteria</taxon>
        <taxon>Pseudomonadati</taxon>
        <taxon>Pseudomonadota</taxon>
        <taxon>Gammaproteobacteria</taxon>
        <taxon>Thiohalomonadales</taxon>
        <taxon>Thiohalomonadaceae</taxon>
        <taxon>Thiohalomonas</taxon>
    </lineage>
</organism>
<dbReference type="OrthoDB" id="9810277at2"/>
<proteinExistence type="predicted"/>
<name>A0A1G5PJ20_9GAMM</name>
<dbReference type="EMBL" id="FMWD01000001">
    <property type="protein sequence ID" value="SCZ49090.1"/>
    <property type="molecule type" value="Genomic_DNA"/>
</dbReference>
<dbReference type="InterPro" id="IPR052732">
    <property type="entry name" value="Cell-binding_unc_protein"/>
</dbReference>
<dbReference type="SUPFAM" id="SSF56112">
    <property type="entry name" value="Protein kinase-like (PK-like)"/>
    <property type="match status" value="1"/>
</dbReference>
<dbReference type="Proteomes" id="UP000199648">
    <property type="component" value="Unassembled WGS sequence"/>
</dbReference>
<dbReference type="InterPro" id="IPR011009">
    <property type="entry name" value="Kinase-like_dom_sf"/>
</dbReference>
<sequence>MDLAHKVAFLRQPETYPATVERVEAIETHMSWVFIAGGDVYKLKKPVRYSYLDFRTLDARHQDCLEEVRLNRRLADGVYLGTLPVTARSDGGVSIDGGGRIVDWVVHMRRLPRERMLDRRIQSGELDADELRPVAERLADFYRQLSPVEINPEEYRHRFADDIDENRRELMDPEFGLPAMQVKVLCDAHDQFRQQNASELDRRVADERIIEGHGDLRPQHVCLTEPPVVIDCLEFNRGFRILDAVDELAYLAVECERLGADWAGTQLLTTYSGITGDQPEPALVDFYASFRATLRAKIAIWHNRDDDVNNPDKWVQRARQYLALAEHHAKRF</sequence>
<evidence type="ECO:0000313" key="2">
    <source>
        <dbReference type="Proteomes" id="UP000199648"/>
    </source>
</evidence>
<reference evidence="1 2" key="1">
    <citation type="submission" date="2016-10" db="EMBL/GenBank/DDBJ databases">
        <authorList>
            <person name="de Groot N.N."/>
        </authorList>
    </citation>
    <scope>NUCLEOTIDE SEQUENCE [LARGE SCALE GENOMIC DNA]</scope>
    <source>
        <strain evidence="1 2">HLD2</strain>
    </source>
</reference>
<gene>
    <name evidence="1" type="ORF">SAMN03097708_00039</name>
</gene>
<keyword evidence="2" id="KW-1185">Reference proteome</keyword>
<dbReference type="PANTHER" id="PTHR43883:SF1">
    <property type="entry name" value="GLUCONOKINASE"/>
    <property type="match status" value="1"/>
</dbReference>
<dbReference type="AlphaFoldDB" id="A0A1G5PJ20"/>
<dbReference type="PANTHER" id="PTHR43883">
    <property type="entry name" value="SLR0207 PROTEIN"/>
    <property type="match status" value="1"/>
</dbReference>